<evidence type="ECO:0000256" key="6">
    <source>
        <dbReference type="SAM" id="SignalP"/>
    </source>
</evidence>
<dbReference type="InterPro" id="IPR001144">
    <property type="entry name" value="Enterotoxin_A"/>
</dbReference>
<dbReference type="EMBL" id="LAZP02000007">
    <property type="protein sequence ID" value="PFH63177.1"/>
    <property type="molecule type" value="Genomic_DNA"/>
</dbReference>
<dbReference type="Gene3D" id="3.90.210.10">
    <property type="entry name" value="Heat-Labile Enterotoxin, subunit A"/>
    <property type="match status" value="1"/>
</dbReference>
<evidence type="ECO:0000256" key="3">
    <source>
        <dbReference type="ARBA" id="ARBA00023026"/>
    </source>
</evidence>
<dbReference type="OrthoDB" id="4868707at2759"/>
<keyword evidence="4" id="KW-1015">Disulfide bond</keyword>
<feature type="region of interest" description="Disordered" evidence="5">
    <location>
        <begin position="33"/>
        <end position="86"/>
    </location>
</feature>
<dbReference type="Proteomes" id="UP000037136">
    <property type="component" value="Unassembled WGS sequence"/>
</dbReference>
<keyword evidence="1" id="KW-0800">Toxin</keyword>
<reference evidence="7 8" key="2">
    <citation type="journal article" date="2017" name="Sci. Rep.">
        <title>Ant-infecting Ophiocordyceps genomes reveal a high diversity of potential behavioral manipulation genes and a possible major role for enterotoxins.</title>
        <authorList>
            <person name="de Bekker C."/>
            <person name="Ohm R.A."/>
            <person name="Evans H.C."/>
            <person name="Brachmann A."/>
            <person name="Hughes D.P."/>
        </authorList>
    </citation>
    <scope>NUCLEOTIDE SEQUENCE [LARGE SCALE GENOMIC DNA]</scope>
    <source>
        <strain evidence="7 8">SC16a</strain>
    </source>
</reference>
<feature type="compositionally biased region" description="Polar residues" evidence="5">
    <location>
        <begin position="33"/>
        <end position="55"/>
    </location>
</feature>
<evidence type="ECO:0000256" key="5">
    <source>
        <dbReference type="SAM" id="MobiDB-lite"/>
    </source>
</evidence>
<evidence type="ECO:0000313" key="7">
    <source>
        <dbReference type="EMBL" id="PFH63177.1"/>
    </source>
</evidence>
<organism evidence="7 8">
    <name type="scientific">Ophiocordyceps unilateralis</name>
    <name type="common">Zombie-ant fungus</name>
    <name type="synonym">Torrubia unilateralis</name>
    <dbReference type="NCBI Taxonomy" id="268505"/>
    <lineage>
        <taxon>Eukaryota</taxon>
        <taxon>Fungi</taxon>
        <taxon>Dikarya</taxon>
        <taxon>Ascomycota</taxon>
        <taxon>Pezizomycotina</taxon>
        <taxon>Sordariomycetes</taxon>
        <taxon>Hypocreomycetidae</taxon>
        <taxon>Hypocreales</taxon>
        <taxon>Ophiocordycipitaceae</taxon>
        <taxon>Ophiocordyceps</taxon>
    </lineage>
</organism>
<feature type="compositionally biased region" description="Basic and acidic residues" evidence="5">
    <location>
        <begin position="379"/>
        <end position="393"/>
    </location>
</feature>
<sequence length="475" mass="54153">MLASSLAVAVLLLHTSVATPAFNQTQAVVEASNKSSPSQAVSPAPTSTPDGQNSLVKRFRNEPPPPPPPPPPLPIPGTKLSWPNAASPVLEDRKEVQFVYRGERFRTPADVRAAGGFDSHAKRIFQGKHEKYRDMTEDLFHLGSSLYEHGTFSRDYSQYVSTSKLKAKAEDFAKKPNPDIVSYIYEIHSSRAMIDVDASLAGGRHYKHEKEFEVAAAYHIPWRLVRGWYSYRFVRDRGYVKGQWRPNQEYDFPKDGGPYSIAPQLAGWPEGHIAWQEEPWRKYQDRPVELWLNRFLYEKACNHDRALYNTMRPPLWANTLLLPGRFTSQKIRQGGARGPTRLDSRFSQRNTQAKRLNPHVVSPEPHKGPSVQRRRRKTETKQPDIRLAEREASSKPPAQQGRRQGSVKQPVLKPTQQRGQVNPSHRRSPQLSPQPFTRPRQLLHEISQLEAHAQSPGQRQALPPRSHQVWAPHRI</sequence>
<evidence type="ECO:0000313" key="8">
    <source>
        <dbReference type="Proteomes" id="UP000037136"/>
    </source>
</evidence>
<feature type="signal peptide" evidence="6">
    <location>
        <begin position="1"/>
        <end position="18"/>
    </location>
</feature>
<evidence type="ECO:0000256" key="4">
    <source>
        <dbReference type="ARBA" id="ARBA00023157"/>
    </source>
</evidence>
<protein>
    <submittedName>
        <fullName evidence="7">Enterotoxin</fullName>
    </submittedName>
</protein>
<gene>
    <name evidence="7" type="ORF">XA68_17286</name>
</gene>
<feature type="compositionally biased region" description="Pro residues" evidence="5">
    <location>
        <begin position="62"/>
        <end position="75"/>
    </location>
</feature>
<keyword evidence="2 6" id="KW-0732">Signal</keyword>
<keyword evidence="8" id="KW-1185">Reference proteome</keyword>
<feature type="compositionally biased region" description="Polar residues" evidence="5">
    <location>
        <begin position="414"/>
        <end position="435"/>
    </location>
</feature>
<evidence type="ECO:0000256" key="1">
    <source>
        <dbReference type="ARBA" id="ARBA00022656"/>
    </source>
</evidence>
<dbReference type="SUPFAM" id="SSF56399">
    <property type="entry name" value="ADP-ribosylation"/>
    <property type="match status" value="1"/>
</dbReference>
<dbReference type="Pfam" id="PF01375">
    <property type="entry name" value="Enterotoxin_a"/>
    <property type="match status" value="1"/>
</dbReference>
<accession>A0A2A9PSX9</accession>
<feature type="region of interest" description="Disordered" evidence="5">
    <location>
        <begin position="328"/>
        <end position="475"/>
    </location>
</feature>
<dbReference type="AlphaFoldDB" id="A0A2A9PSX9"/>
<reference evidence="7 8" key="1">
    <citation type="journal article" date="2015" name="BMC Genomics">
        <title>Gene expression during zombie ant biting behavior reflects the complexity underlying fungal parasitic behavioral manipulation.</title>
        <authorList>
            <person name="de Bekker C."/>
            <person name="Ohm R.A."/>
            <person name="Loreto R.G."/>
            <person name="Sebastian A."/>
            <person name="Albert I."/>
            <person name="Merrow M."/>
            <person name="Brachmann A."/>
            <person name="Hughes D.P."/>
        </authorList>
    </citation>
    <scope>NUCLEOTIDE SEQUENCE [LARGE SCALE GENOMIC DNA]</scope>
    <source>
        <strain evidence="7 8">SC16a</strain>
    </source>
</reference>
<comment type="caution">
    <text evidence="7">The sequence shown here is derived from an EMBL/GenBank/DDBJ whole genome shotgun (WGS) entry which is preliminary data.</text>
</comment>
<evidence type="ECO:0000256" key="2">
    <source>
        <dbReference type="ARBA" id="ARBA00022729"/>
    </source>
</evidence>
<proteinExistence type="predicted"/>
<feature type="chain" id="PRO_5012766957" evidence="6">
    <location>
        <begin position="19"/>
        <end position="475"/>
    </location>
</feature>
<keyword evidence="3" id="KW-0843">Virulence</keyword>
<name>A0A2A9PSX9_OPHUN</name>
<dbReference type="GO" id="GO:0090729">
    <property type="term" value="F:toxin activity"/>
    <property type="evidence" value="ECO:0007669"/>
    <property type="project" value="UniProtKB-KW"/>
</dbReference>